<accession>A0A182WMW7</accession>
<protein>
    <submittedName>
        <fullName evidence="1">Uncharacterized protein</fullName>
    </submittedName>
</protein>
<dbReference type="AlphaFoldDB" id="A0A182WMW7"/>
<dbReference type="Proteomes" id="UP000075920">
    <property type="component" value="Unassembled WGS sequence"/>
</dbReference>
<name>A0A182WMW7_9DIPT</name>
<reference evidence="2" key="1">
    <citation type="submission" date="2013-03" db="EMBL/GenBank/DDBJ databases">
        <title>The Genome Sequence of Anopheles minimus MINIMUS1.</title>
        <authorList>
            <consortium name="The Broad Institute Genomics Platform"/>
            <person name="Neafsey D.E."/>
            <person name="Walton C."/>
            <person name="Walker B."/>
            <person name="Young S.K."/>
            <person name="Zeng Q."/>
            <person name="Gargeya S."/>
            <person name="Fitzgerald M."/>
            <person name="Haas B."/>
            <person name="Abouelleil A."/>
            <person name="Allen A.W."/>
            <person name="Alvarado L."/>
            <person name="Arachchi H.M."/>
            <person name="Berlin A.M."/>
            <person name="Chapman S.B."/>
            <person name="Gainer-Dewar J."/>
            <person name="Goldberg J."/>
            <person name="Griggs A."/>
            <person name="Gujja S."/>
            <person name="Hansen M."/>
            <person name="Howarth C."/>
            <person name="Imamovic A."/>
            <person name="Ireland A."/>
            <person name="Larimer J."/>
            <person name="McCowan C."/>
            <person name="Murphy C."/>
            <person name="Pearson M."/>
            <person name="Poon T.W."/>
            <person name="Priest M."/>
            <person name="Roberts A."/>
            <person name="Saif S."/>
            <person name="Shea T."/>
            <person name="Sisk P."/>
            <person name="Sykes S."/>
            <person name="Wortman J."/>
            <person name="Nusbaum C."/>
            <person name="Birren B."/>
        </authorList>
    </citation>
    <scope>NUCLEOTIDE SEQUENCE [LARGE SCALE GENOMIC DNA]</scope>
    <source>
        <strain evidence="2">MINIMUS1</strain>
    </source>
</reference>
<dbReference type="EnsemblMetazoa" id="AMIN014076-RA">
    <property type="protein sequence ID" value="AMIN014076-PA"/>
    <property type="gene ID" value="AMIN014076"/>
</dbReference>
<sequence>MFSATFPTHAPVHFWLHLDSRGFFFLVLPKYTYIQGWEKDKWTVQKETVNPLSKNPFTLLWLSTVPHIPSTDQCANVWEINQFSTAMLFGRNEQEKMLH</sequence>
<reference evidence="1" key="2">
    <citation type="submission" date="2020-05" db="UniProtKB">
        <authorList>
            <consortium name="EnsemblMetazoa"/>
        </authorList>
    </citation>
    <scope>IDENTIFICATION</scope>
    <source>
        <strain evidence="1">MINIMUS1</strain>
    </source>
</reference>
<organism evidence="1 2">
    <name type="scientific">Anopheles minimus</name>
    <dbReference type="NCBI Taxonomy" id="112268"/>
    <lineage>
        <taxon>Eukaryota</taxon>
        <taxon>Metazoa</taxon>
        <taxon>Ecdysozoa</taxon>
        <taxon>Arthropoda</taxon>
        <taxon>Hexapoda</taxon>
        <taxon>Insecta</taxon>
        <taxon>Pterygota</taxon>
        <taxon>Neoptera</taxon>
        <taxon>Endopterygota</taxon>
        <taxon>Diptera</taxon>
        <taxon>Nematocera</taxon>
        <taxon>Culicoidea</taxon>
        <taxon>Culicidae</taxon>
        <taxon>Anophelinae</taxon>
        <taxon>Anopheles</taxon>
    </lineage>
</organism>
<evidence type="ECO:0000313" key="1">
    <source>
        <dbReference type="EnsemblMetazoa" id="AMIN014076-PA"/>
    </source>
</evidence>
<proteinExistence type="predicted"/>
<keyword evidence="2" id="KW-1185">Reference proteome</keyword>
<dbReference type="VEuPathDB" id="VectorBase:AMIN014076"/>
<evidence type="ECO:0000313" key="2">
    <source>
        <dbReference type="Proteomes" id="UP000075920"/>
    </source>
</evidence>